<keyword evidence="2" id="KW-1185">Reference proteome</keyword>
<dbReference type="AlphaFoldDB" id="A0A195D5D0"/>
<gene>
    <name evidence="1" type="ORF">ALC62_00945</name>
</gene>
<protein>
    <submittedName>
        <fullName evidence="1">Uncharacterized protein</fullName>
    </submittedName>
</protein>
<sequence>MVTPETVVAHLCSMIRTRSSHPFVDGVDDRTLSVHYPNDRTDPLAILGYLRNPSSSFFHLTVWLRRRGFLGIAQHAAMNSACIYVYIYCIRLQNDAFANRRMQRENPLGRGTVRRRDDDFSLSREAAHRARLEKRVRAADRRKTGSLSLLKIAFHVVKKFSFPMNPVQPLFTKRLHVVYYANVMHWEWTSQDVNACPSWARDRVSLVTAGTR</sequence>
<proteinExistence type="predicted"/>
<reference evidence="1 2" key="1">
    <citation type="submission" date="2016-03" db="EMBL/GenBank/DDBJ databases">
        <title>Cyphomyrmex costatus WGS genome.</title>
        <authorList>
            <person name="Nygaard S."/>
            <person name="Hu H."/>
            <person name="Boomsma J."/>
            <person name="Zhang G."/>
        </authorList>
    </citation>
    <scope>NUCLEOTIDE SEQUENCE [LARGE SCALE GENOMIC DNA]</scope>
    <source>
        <strain evidence="1">MS0001</strain>
        <tissue evidence="1">Whole body</tissue>
    </source>
</reference>
<name>A0A195D5D0_9HYME</name>
<organism evidence="1 2">
    <name type="scientific">Cyphomyrmex costatus</name>
    <dbReference type="NCBI Taxonomy" id="456900"/>
    <lineage>
        <taxon>Eukaryota</taxon>
        <taxon>Metazoa</taxon>
        <taxon>Ecdysozoa</taxon>
        <taxon>Arthropoda</taxon>
        <taxon>Hexapoda</taxon>
        <taxon>Insecta</taxon>
        <taxon>Pterygota</taxon>
        <taxon>Neoptera</taxon>
        <taxon>Endopterygota</taxon>
        <taxon>Hymenoptera</taxon>
        <taxon>Apocrita</taxon>
        <taxon>Aculeata</taxon>
        <taxon>Formicoidea</taxon>
        <taxon>Formicidae</taxon>
        <taxon>Myrmicinae</taxon>
        <taxon>Cyphomyrmex</taxon>
    </lineage>
</organism>
<evidence type="ECO:0000313" key="2">
    <source>
        <dbReference type="Proteomes" id="UP000078542"/>
    </source>
</evidence>
<evidence type="ECO:0000313" key="1">
    <source>
        <dbReference type="EMBL" id="KYN08100.1"/>
    </source>
</evidence>
<accession>A0A195D5D0</accession>
<dbReference type="EMBL" id="KQ976818">
    <property type="protein sequence ID" value="KYN08100.1"/>
    <property type="molecule type" value="Genomic_DNA"/>
</dbReference>
<dbReference type="Proteomes" id="UP000078542">
    <property type="component" value="Unassembled WGS sequence"/>
</dbReference>